<dbReference type="PANTHER" id="PTHR30600">
    <property type="entry name" value="CYTOCHROME C PEROXIDASE-RELATED"/>
    <property type="match status" value="1"/>
</dbReference>
<dbReference type="GO" id="GO:0004130">
    <property type="term" value="F:cytochrome-c peroxidase activity"/>
    <property type="evidence" value="ECO:0007669"/>
    <property type="project" value="TreeGrafter"/>
</dbReference>
<evidence type="ECO:0000313" key="8">
    <source>
        <dbReference type="Proteomes" id="UP000315349"/>
    </source>
</evidence>
<gene>
    <name evidence="7" type="ORF">Spb1_03910</name>
</gene>
<dbReference type="GO" id="GO:0009055">
    <property type="term" value="F:electron transfer activity"/>
    <property type="evidence" value="ECO:0007669"/>
    <property type="project" value="InterPro"/>
</dbReference>
<accession>A0A518GIW9</accession>
<proteinExistence type="predicted"/>
<feature type="transmembrane region" description="Helical" evidence="5">
    <location>
        <begin position="57"/>
        <end position="77"/>
    </location>
</feature>
<protein>
    <submittedName>
        <fullName evidence="7">Cytochrome c</fullName>
    </submittedName>
</protein>
<dbReference type="KEGG" id="peh:Spb1_03910"/>
<feature type="domain" description="Cytochrome c" evidence="6">
    <location>
        <begin position="354"/>
        <end position="557"/>
    </location>
</feature>
<evidence type="ECO:0000313" key="7">
    <source>
        <dbReference type="EMBL" id="QDV28528.1"/>
    </source>
</evidence>
<dbReference type="Pfam" id="PF21419">
    <property type="entry name" value="RoxA-like_Cyt-c"/>
    <property type="match status" value="1"/>
</dbReference>
<evidence type="ECO:0000256" key="3">
    <source>
        <dbReference type="ARBA" id="ARBA00023004"/>
    </source>
</evidence>
<sequence length="557" mass="62112">MDEAVADLDQQEHHQFVNRLCAMLATLMFRAMLAALSKHALPTLNTQLTSGMSVKRYLANFLFAVAVLLMAGHFTAITHASDSPTVSISQQANPQEVTAEDGYRILKSKPFLPADFHDRHLEQLWTVWPEPWKTKYAQAASHEKRQLLFSYYGLIEDPQQKPAESSQESAVSGTPALGYLKTESGNWVMTCLACHGGKVAGQSKAGLPNSHFALQTLAEDLRQVKLANKETLAHLETASLTIPLNVTNGTTNSVIFGVILGTFRRPDMSVDLARTVPPVIHHDVDAPPFWNVKYKTSLYCDGFAPKYHRPLMQFMLLPVNGQSTIYSWEDDFRAIEKWIESVEAPAYPFPIDDTLAASGRLVFEKNCASCHGNYGQGTLVSDREFQADTPLNALTSAKRDVVKYEQKIIPIGDVATDPVRLQALTATHRQWMKDGWMSDYGNHPVIIEPAGYVAPPLVGIWASAPYFHNGSVPTLWHVLHPENRPAVWKRTENGYDTNKVGLEVEEFGRLPTGIKIPAERRRYFDTKLKGKSSVGHDYPNALTADEKKALLEYLKTL</sequence>
<name>A0A518GIW9_9PLAN</name>
<keyword evidence="3 4" id="KW-0408">Iron</keyword>
<feature type="transmembrane region" description="Helical" evidence="5">
    <location>
        <begin position="16"/>
        <end position="36"/>
    </location>
</feature>
<dbReference type="AlphaFoldDB" id="A0A518GIW9"/>
<keyword evidence="5" id="KW-0812">Transmembrane</keyword>
<dbReference type="PROSITE" id="PS51007">
    <property type="entry name" value="CYTC"/>
    <property type="match status" value="1"/>
</dbReference>
<dbReference type="SUPFAM" id="SSF46626">
    <property type="entry name" value="Cytochrome c"/>
    <property type="match status" value="1"/>
</dbReference>
<organism evidence="7 8">
    <name type="scientific">Planctopirus ephydatiae</name>
    <dbReference type="NCBI Taxonomy" id="2528019"/>
    <lineage>
        <taxon>Bacteria</taxon>
        <taxon>Pseudomonadati</taxon>
        <taxon>Planctomycetota</taxon>
        <taxon>Planctomycetia</taxon>
        <taxon>Planctomycetales</taxon>
        <taxon>Planctomycetaceae</taxon>
        <taxon>Planctopirus</taxon>
    </lineage>
</organism>
<dbReference type="PANTHER" id="PTHR30600:SF9">
    <property type="entry name" value="BLR7738 PROTEIN"/>
    <property type="match status" value="1"/>
</dbReference>
<dbReference type="InterPro" id="IPR036909">
    <property type="entry name" value="Cyt_c-like_dom_sf"/>
</dbReference>
<dbReference type="GO" id="GO:0046872">
    <property type="term" value="F:metal ion binding"/>
    <property type="evidence" value="ECO:0007669"/>
    <property type="project" value="UniProtKB-KW"/>
</dbReference>
<keyword evidence="8" id="KW-1185">Reference proteome</keyword>
<dbReference type="GO" id="GO:0020037">
    <property type="term" value="F:heme binding"/>
    <property type="evidence" value="ECO:0007669"/>
    <property type="project" value="InterPro"/>
</dbReference>
<evidence type="ECO:0000256" key="2">
    <source>
        <dbReference type="ARBA" id="ARBA00022723"/>
    </source>
</evidence>
<reference evidence="7 8" key="1">
    <citation type="submission" date="2019-02" db="EMBL/GenBank/DDBJ databases">
        <title>Deep-cultivation of Planctomycetes and their phenomic and genomic characterization uncovers novel biology.</title>
        <authorList>
            <person name="Wiegand S."/>
            <person name="Jogler M."/>
            <person name="Boedeker C."/>
            <person name="Pinto D."/>
            <person name="Vollmers J."/>
            <person name="Rivas-Marin E."/>
            <person name="Kohn T."/>
            <person name="Peeters S.H."/>
            <person name="Heuer A."/>
            <person name="Rast P."/>
            <person name="Oberbeckmann S."/>
            <person name="Bunk B."/>
            <person name="Jeske O."/>
            <person name="Meyerdierks A."/>
            <person name="Storesund J.E."/>
            <person name="Kallscheuer N."/>
            <person name="Luecker S."/>
            <person name="Lage O.M."/>
            <person name="Pohl T."/>
            <person name="Merkel B.J."/>
            <person name="Hornburger P."/>
            <person name="Mueller R.-W."/>
            <person name="Bruemmer F."/>
            <person name="Labrenz M."/>
            <person name="Spormann A.M."/>
            <person name="Op den Camp H."/>
            <person name="Overmann J."/>
            <person name="Amann R."/>
            <person name="Jetten M.S.M."/>
            <person name="Mascher T."/>
            <person name="Medema M.H."/>
            <person name="Devos D.P."/>
            <person name="Kaster A.-K."/>
            <person name="Ovreas L."/>
            <person name="Rohde M."/>
            <person name="Galperin M.Y."/>
            <person name="Jogler C."/>
        </authorList>
    </citation>
    <scope>NUCLEOTIDE SEQUENCE [LARGE SCALE GENOMIC DNA]</scope>
    <source>
        <strain evidence="7 8">Spb1</strain>
    </source>
</reference>
<evidence type="ECO:0000259" key="6">
    <source>
        <dbReference type="PROSITE" id="PS51007"/>
    </source>
</evidence>
<evidence type="ECO:0000256" key="4">
    <source>
        <dbReference type="PROSITE-ProRule" id="PRU00433"/>
    </source>
</evidence>
<dbReference type="RefSeq" id="WP_246128432.1">
    <property type="nucleotide sequence ID" value="NZ_CP036299.1"/>
</dbReference>
<dbReference type="InterPro" id="IPR009056">
    <property type="entry name" value="Cyt_c-like_dom"/>
</dbReference>
<keyword evidence="2 4" id="KW-0479">Metal-binding</keyword>
<dbReference type="InterPro" id="IPR051395">
    <property type="entry name" value="Cytochrome_c_Peroxidase/MauG"/>
</dbReference>
<keyword evidence="5" id="KW-1133">Transmembrane helix</keyword>
<dbReference type="Proteomes" id="UP000315349">
    <property type="component" value="Chromosome"/>
</dbReference>
<dbReference type="EMBL" id="CP036299">
    <property type="protein sequence ID" value="QDV28528.1"/>
    <property type="molecule type" value="Genomic_DNA"/>
</dbReference>
<evidence type="ECO:0000256" key="1">
    <source>
        <dbReference type="ARBA" id="ARBA00022617"/>
    </source>
</evidence>
<keyword evidence="1 4" id="KW-0349">Heme</keyword>
<dbReference type="Gene3D" id="1.10.760.10">
    <property type="entry name" value="Cytochrome c-like domain"/>
    <property type="match status" value="1"/>
</dbReference>
<evidence type="ECO:0000256" key="5">
    <source>
        <dbReference type="SAM" id="Phobius"/>
    </source>
</evidence>
<keyword evidence="5" id="KW-0472">Membrane</keyword>